<dbReference type="EMBL" id="QGMK01003159">
    <property type="protein sequence ID" value="TVY53959.1"/>
    <property type="molecule type" value="Genomic_DNA"/>
</dbReference>
<reference evidence="2 3" key="1">
    <citation type="submission" date="2018-05" db="EMBL/GenBank/DDBJ databases">
        <title>Genome sequencing and assembly of the regulated plant pathogen Lachnellula willkommii and related sister species for the development of diagnostic species identification markers.</title>
        <authorList>
            <person name="Giroux E."/>
            <person name="Bilodeau G."/>
        </authorList>
    </citation>
    <scope>NUCLEOTIDE SEQUENCE [LARGE SCALE GENOMIC DNA]</scope>
    <source>
        <strain evidence="2 3">CBS 268.59</strain>
    </source>
</reference>
<comment type="caution">
    <text evidence="2">The sequence shown here is derived from an EMBL/GenBank/DDBJ whole genome shotgun (WGS) entry which is preliminary data.</text>
</comment>
<sequence length="136" mass="15157">MSSLPYTNDPGPGQARSDASHYSQAVRIGSTIKTAGQGGRNAATGILDPSDLHSQIDNAFENIDRVLQAAGLRGWEDVYLWRSFAVRMQESHEYLVRKIRERVPGHRPVWTAVQVPGLAKKEMLIEIEVEAYVPEK</sequence>
<dbReference type="AlphaFoldDB" id="A0A8T9BSB9"/>
<dbReference type="Proteomes" id="UP000469558">
    <property type="component" value="Unassembled WGS sequence"/>
</dbReference>
<name>A0A8T9BSB9_9HELO</name>
<evidence type="ECO:0008006" key="4">
    <source>
        <dbReference type="Google" id="ProtNLM"/>
    </source>
</evidence>
<dbReference type="PANTHER" id="PTHR43857">
    <property type="entry name" value="BLR7761 PROTEIN"/>
    <property type="match status" value="1"/>
</dbReference>
<evidence type="ECO:0000313" key="3">
    <source>
        <dbReference type="Proteomes" id="UP000469558"/>
    </source>
</evidence>
<keyword evidence="3" id="KW-1185">Reference proteome</keyword>
<dbReference type="InterPro" id="IPR035959">
    <property type="entry name" value="RutC-like_sf"/>
</dbReference>
<dbReference type="Pfam" id="PF01042">
    <property type="entry name" value="Ribonuc_L-PSP"/>
    <property type="match status" value="1"/>
</dbReference>
<feature type="region of interest" description="Disordered" evidence="1">
    <location>
        <begin position="1"/>
        <end position="22"/>
    </location>
</feature>
<organism evidence="2 3">
    <name type="scientific">Lachnellula suecica</name>
    <dbReference type="NCBI Taxonomy" id="602035"/>
    <lineage>
        <taxon>Eukaryota</taxon>
        <taxon>Fungi</taxon>
        <taxon>Dikarya</taxon>
        <taxon>Ascomycota</taxon>
        <taxon>Pezizomycotina</taxon>
        <taxon>Leotiomycetes</taxon>
        <taxon>Helotiales</taxon>
        <taxon>Lachnaceae</taxon>
        <taxon>Lachnellula</taxon>
    </lineage>
</organism>
<dbReference type="PANTHER" id="PTHR43857:SF1">
    <property type="entry name" value="YJGH FAMILY PROTEIN"/>
    <property type="match status" value="1"/>
</dbReference>
<dbReference type="OrthoDB" id="309640at2759"/>
<proteinExistence type="predicted"/>
<gene>
    <name evidence="2" type="ORF">LSUE1_G010226</name>
</gene>
<dbReference type="SUPFAM" id="SSF55298">
    <property type="entry name" value="YjgF-like"/>
    <property type="match status" value="1"/>
</dbReference>
<protein>
    <recommendedName>
        <fullName evidence="4">YjgF-like protein</fullName>
    </recommendedName>
</protein>
<accession>A0A8T9BSB9</accession>
<evidence type="ECO:0000313" key="2">
    <source>
        <dbReference type="EMBL" id="TVY53959.1"/>
    </source>
</evidence>
<evidence type="ECO:0000256" key="1">
    <source>
        <dbReference type="SAM" id="MobiDB-lite"/>
    </source>
</evidence>
<dbReference type="InterPro" id="IPR006175">
    <property type="entry name" value="YjgF/YER057c/UK114"/>
</dbReference>
<dbReference type="Gene3D" id="3.30.1330.40">
    <property type="entry name" value="RutC-like"/>
    <property type="match status" value="1"/>
</dbReference>